<accession>A0A8D5A0T9</accession>
<reference evidence="3" key="1">
    <citation type="submission" date="2019-05" db="EMBL/GenBank/DDBJ databases">
        <title>Complete genome sequencing of Dialister sp. strain 5BBH33.</title>
        <authorList>
            <person name="Sakamoto M."/>
            <person name="Murakami T."/>
            <person name="Mori H."/>
        </authorList>
    </citation>
    <scope>NUCLEOTIDE SEQUENCE [LARGE SCALE GENOMIC DNA]</scope>
    <source>
        <strain evidence="3">5BBH33</strain>
    </source>
</reference>
<dbReference type="InterPro" id="IPR050698">
    <property type="entry name" value="MBL"/>
</dbReference>
<dbReference type="Proteomes" id="UP000320585">
    <property type="component" value="Chromosome"/>
</dbReference>
<dbReference type="GO" id="GO:0004521">
    <property type="term" value="F:RNA endonuclease activity"/>
    <property type="evidence" value="ECO:0007669"/>
    <property type="project" value="TreeGrafter"/>
</dbReference>
<dbReference type="SMART" id="SM00849">
    <property type="entry name" value="Lactamase_B"/>
    <property type="match status" value="1"/>
</dbReference>
<dbReference type="InterPro" id="IPR036866">
    <property type="entry name" value="RibonucZ/Hydroxyglut_hydro"/>
</dbReference>
<sequence length="357" mass="40866">MRFYIAGGVGDQGRNCFYVQGERHAFLVDAGTSTDGMDRVPDLTLEQIRSADYLFVTHSHRDHTGAIHFLEENGFTGQVLMSNQTYRQIHHKPLNTMILDSTAPELELSTDFRVIWGRTGHCAGAVWFLIEIEGKKLFFSGDYREGDPFYRCDEVRGMKADLAVVDAAYSREDRGSEMREEVMKTVEEMVKDNHPLLLPVPHYGRGLSIAVLIHQRLGDAHPVYMSPKLYDEWLNLAHRKYFARDAVLDMPYSVFKAWDEEHVEEGGIYLLTDAQLAKSYSRHLADENPDMGILLTGSVHGYGRAGEYLSEGRAKFTLWPNHLTRREMQDFKESNYFSIVVPFHNPKEEADADTFIF</sequence>
<dbReference type="OrthoDB" id="9761531at2"/>
<keyword evidence="3" id="KW-1185">Reference proteome</keyword>
<evidence type="ECO:0000259" key="1">
    <source>
        <dbReference type="SMART" id="SM00849"/>
    </source>
</evidence>
<dbReference type="InterPro" id="IPR001279">
    <property type="entry name" value="Metallo-B-lactamas"/>
</dbReference>
<dbReference type="PANTHER" id="PTHR11203:SF37">
    <property type="entry name" value="INTEGRATOR COMPLEX SUBUNIT 11"/>
    <property type="match status" value="1"/>
</dbReference>
<dbReference type="AlphaFoldDB" id="A0A8D5A0T9"/>
<feature type="domain" description="Metallo-beta-lactamase" evidence="1">
    <location>
        <begin position="13"/>
        <end position="194"/>
    </location>
</feature>
<name>A0A8D5A0T9_9FIRM</name>
<dbReference type="RefSeq" id="WP_108850089.1">
    <property type="nucleotide sequence ID" value="NZ_AP019697.1"/>
</dbReference>
<dbReference type="SUPFAM" id="SSF56281">
    <property type="entry name" value="Metallo-hydrolase/oxidoreductase"/>
    <property type="match status" value="1"/>
</dbReference>
<gene>
    <name evidence="2" type="ORF">Dia5BBH33_01960</name>
</gene>
<evidence type="ECO:0000313" key="3">
    <source>
        <dbReference type="Proteomes" id="UP000320585"/>
    </source>
</evidence>
<dbReference type="GeneID" id="92715416"/>
<protein>
    <recommendedName>
        <fullName evidence="1">Metallo-beta-lactamase domain-containing protein</fullName>
    </recommendedName>
</protein>
<organism evidence="2 3">
    <name type="scientific">Dialister hominis</name>
    <dbReference type="NCBI Taxonomy" id="2582419"/>
    <lineage>
        <taxon>Bacteria</taxon>
        <taxon>Bacillati</taxon>
        <taxon>Bacillota</taxon>
        <taxon>Negativicutes</taxon>
        <taxon>Veillonellales</taxon>
        <taxon>Veillonellaceae</taxon>
        <taxon>Dialister</taxon>
    </lineage>
</organism>
<dbReference type="Pfam" id="PF00753">
    <property type="entry name" value="Lactamase_B"/>
    <property type="match status" value="1"/>
</dbReference>
<dbReference type="EMBL" id="AP019697">
    <property type="protein sequence ID" value="BBK24261.1"/>
    <property type="molecule type" value="Genomic_DNA"/>
</dbReference>
<dbReference type="Gene3D" id="3.60.15.10">
    <property type="entry name" value="Ribonuclease Z/Hydroxyacylglutathione hydrolase-like"/>
    <property type="match status" value="1"/>
</dbReference>
<dbReference type="PANTHER" id="PTHR11203">
    <property type="entry name" value="CLEAVAGE AND POLYADENYLATION SPECIFICITY FACTOR FAMILY MEMBER"/>
    <property type="match status" value="1"/>
</dbReference>
<dbReference type="KEGG" id="dho:Dia5BBH33_01960"/>
<proteinExistence type="predicted"/>
<evidence type="ECO:0000313" key="2">
    <source>
        <dbReference type="EMBL" id="BBK24261.1"/>
    </source>
</evidence>